<evidence type="ECO:0000256" key="4">
    <source>
        <dbReference type="ARBA" id="ARBA00038114"/>
    </source>
</evidence>
<evidence type="ECO:0000313" key="7">
    <source>
        <dbReference type="Proteomes" id="UP000054359"/>
    </source>
</evidence>
<keyword evidence="1" id="KW-0243">Dynein</keyword>
<name>A0A087UM27_STEMI</name>
<dbReference type="PANTHER" id="PTHR13183:SF0">
    <property type="entry name" value="AXONEMAL DYNEIN LIGHT INTERMEDIATE POLYPEPTIDE 1"/>
    <property type="match status" value="1"/>
</dbReference>
<dbReference type="GO" id="GO:0005930">
    <property type="term" value="C:axoneme"/>
    <property type="evidence" value="ECO:0007669"/>
    <property type="project" value="TreeGrafter"/>
</dbReference>
<organism evidence="6 7">
    <name type="scientific">Stegodyphus mimosarum</name>
    <name type="common">African social velvet spider</name>
    <dbReference type="NCBI Taxonomy" id="407821"/>
    <lineage>
        <taxon>Eukaryota</taxon>
        <taxon>Metazoa</taxon>
        <taxon>Ecdysozoa</taxon>
        <taxon>Arthropoda</taxon>
        <taxon>Chelicerata</taxon>
        <taxon>Arachnida</taxon>
        <taxon>Araneae</taxon>
        <taxon>Araneomorphae</taxon>
        <taxon>Entelegynae</taxon>
        <taxon>Eresoidea</taxon>
        <taxon>Eresidae</taxon>
        <taxon>Stegodyphus</taxon>
    </lineage>
</organism>
<evidence type="ECO:0000256" key="1">
    <source>
        <dbReference type="ARBA" id="ARBA00023017"/>
    </source>
</evidence>
<dbReference type="Proteomes" id="UP000054359">
    <property type="component" value="Unassembled WGS sequence"/>
</dbReference>
<dbReference type="AlphaFoldDB" id="A0A087UM27"/>
<keyword evidence="2 5" id="KW-0175">Coiled coil</keyword>
<accession>A0A087UM27</accession>
<keyword evidence="3" id="KW-0505">Motor protein</keyword>
<comment type="similarity">
    <text evidence="4">Belongs to the inner dynein arm light chain family.</text>
</comment>
<evidence type="ECO:0000313" key="6">
    <source>
        <dbReference type="EMBL" id="KFM78416.1"/>
    </source>
</evidence>
<dbReference type="Pfam" id="PF10211">
    <property type="entry name" value="Ax_dynein_light"/>
    <property type="match status" value="1"/>
</dbReference>
<dbReference type="InterPro" id="IPR019347">
    <property type="entry name" value="Axonemal_dynein_light_chain"/>
</dbReference>
<dbReference type="OrthoDB" id="273640at2759"/>
<dbReference type="STRING" id="407821.A0A087UM27"/>
<dbReference type="GO" id="GO:0030286">
    <property type="term" value="C:dynein complex"/>
    <property type="evidence" value="ECO:0007669"/>
    <property type="project" value="UniProtKB-KW"/>
</dbReference>
<reference evidence="6 7" key="1">
    <citation type="submission" date="2013-11" db="EMBL/GenBank/DDBJ databases">
        <title>Genome sequencing of Stegodyphus mimosarum.</title>
        <authorList>
            <person name="Bechsgaard J."/>
        </authorList>
    </citation>
    <scope>NUCLEOTIDE SEQUENCE [LARGE SCALE GENOMIC DNA]</scope>
</reference>
<dbReference type="OMA" id="HNEDIMA"/>
<protein>
    <submittedName>
        <fullName evidence="6">Axonemal dynein light intermediate polypeptide 1</fullName>
    </submittedName>
</protein>
<evidence type="ECO:0000256" key="5">
    <source>
        <dbReference type="SAM" id="Coils"/>
    </source>
</evidence>
<evidence type="ECO:0000256" key="3">
    <source>
        <dbReference type="ARBA" id="ARBA00023175"/>
    </source>
</evidence>
<evidence type="ECO:0000256" key="2">
    <source>
        <dbReference type="ARBA" id="ARBA00023054"/>
    </source>
</evidence>
<gene>
    <name evidence="6" type="ORF">X975_17455</name>
</gene>
<sequence>MSLAAYEALYDSGVAFGIRKALTSERGKMDIIEKLDFLTAENEDLRRQLKLQEARHELLRKEWERRAEAESKHLGDKIDLLERANSQLKERKLRKEYKRKKAAFSLNCD</sequence>
<feature type="non-terminal residue" evidence="6">
    <location>
        <position position="109"/>
    </location>
</feature>
<proteinExistence type="inferred from homology"/>
<keyword evidence="7" id="KW-1185">Reference proteome</keyword>
<dbReference type="PANTHER" id="PTHR13183">
    <property type="entry name" value="AXONEMAL INNER ARM DYNEIN LIGHT CHAIN 28"/>
    <property type="match status" value="1"/>
</dbReference>
<dbReference type="GO" id="GO:0045504">
    <property type="term" value="F:dynein heavy chain binding"/>
    <property type="evidence" value="ECO:0007669"/>
    <property type="project" value="TreeGrafter"/>
</dbReference>
<dbReference type="EMBL" id="KK120513">
    <property type="protein sequence ID" value="KFM78416.1"/>
    <property type="molecule type" value="Genomic_DNA"/>
</dbReference>
<feature type="coiled-coil region" evidence="5">
    <location>
        <begin position="28"/>
        <end position="91"/>
    </location>
</feature>